<proteinExistence type="predicted"/>
<dbReference type="Proteomes" id="UP001589755">
    <property type="component" value="Unassembled WGS sequence"/>
</dbReference>
<dbReference type="EMBL" id="JBHLXD010000001">
    <property type="protein sequence ID" value="MFC0206964.1"/>
    <property type="molecule type" value="Genomic_DNA"/>
</dbReference>
<evidence type="ECO:0000313" key="2">
    <source>
        <dbReference type="Proteomes" id="UP001589755"/>
    </source>
</evidence>
<accession>A0ABV6D2U7</accession>
<gene>
    <name evidence="1" type="ORF">ACFFJ2_00950</name>
</gene>
<sequence>MIRRGSQTPGPTCPRCGAPLPATKRWLGLVRRYGERCQRCGARLGYDLAGGVHVIETEDEETHGQRRGE</sequence>
<dbReference type="RefSeq" id="WP_261518854.1">
    <property type="nucleotide sequence ID" value="NZ_JAODNW010000002.1"/>
</dbReference>
<organism evidence="1 2">
    <name type="scientific">Chelativorans intermedius</name>
    <dbReference type="NCBI Taxonomy" id="515947"/>
    <lineage>
        <taxon>Bacteria</taxon>
        <taxon>Pseudomonadati</taxon>
        <taxon>Pseudomonadota</taxon>
        <taxon>Alphaproteobacteria</taxon>
        <taxon>Hyphomicrobiales</taxon>
        <taxon>Phyllobacteriaceae</taxon>
        <taxon>Chelativorans</taxon>
    </lineage>
</organism>
<protein>
    <submittedName>
        <fullName evidence="1">Uncharacterized protein</fullName>
    </submittedName>
</protein>
<keyword evidence="2" id="KW-1185">Reference proteome</keyword>
<comment type="caution">
    <text evidence="1">The sequence shown here is derived from an EMBL/GenBank/DDBJ whole genome shotgun (WGS) entry which is preliminary data.</text>
</comment>
<name>A0ABV6D2U7_9HYPH</name>
<evidence type="ECO:0000313" key="1">
    <source>
        <dbReference type="EMBL" id="MFC0206964.1"/>
    </source>
</evidence>
<reference evidence="1 2" key="1">
    <citation type="submission" date="2024-09" db="EMBL/GenBank/DDBJ databases">
        <authorList>
            <person name="Sun Q."/>
            <person name="Mori K."/>
        </authorList>
    </citation>
    <scope>NUCLEOTIDE SEQUENCE [LARGE SCALE GENOMIC DNA]</scope>
    <source>
        <strain evidence="1 2">CCM 8543</strain>
    </source>
</reference>